<dbReference type="AlphaFoldDB" id="A0A1L3GFF0"/>
<protein>
    <submittedName>
        <fullName evidence="1">Uncharacterized protein</fullName>
    </submittedName>
</protein>
<dbReference type="NCBIfam" id="NF002558">
    <property type="entry name" value="PRK02126.1"/>
    <property type="match status" value="1"/>
</dbReference>
<dbReference type="SUPFAM" id="SSF56281">
    <property type="entry name" value="Metallo-hydrolase/oxidoreductase"/>
    <property type="match status" value="1"/>
</dbReference>
<gene>
    <name evidence="1" type="ORF">A7E75_06245</name>
</gene>
<organism evidence="1 2">
    <name type="scientific">Syntrophotalea acetylenica</name>
    <name type="common">Pelobacter acetylenicus</name>
    <dbReference type="NCBI Taxonomy" id="29542"/>
    <lineage>
        <taxon>Bacteria</taxon>
        <taxon>Pseudomonadati</taxon>
        <taxon>Thermodesulfobacteriota</taxon>
        <taxon>Desulfuromonadia</taxon>
        <taxon>Desulfuromonadales</taxon>
        <taxon>Syntrophotaleaceae</taxon>
        <taxon>Syntrophotalea</taxon>
    </lineage>
</organism>
<evidence type="ECO:0000313" key="1">
    <source>
        <dbReference type="EMBL" id="APG24671.1"/>
    </source>
</evidence>
<sequence length="342" mass="38701">MRSVFFPRLVNGPFGDPALHVRLAHRGEALLFDCGDLHALPPGALIKTRLVFLSHAHIDHLAGFDLLLRTFLARDIDLLLYGPKGLAAQIAARLQSYTWNLVEGYPFVLKVREWLGNSIREVVFPAAEAFRPRSERLLPCHDGLLYQNPWYQVRTVRLAHGNIDSLAFSLEEPIHIAIHKDALHRHGFHPGPWLGHFKDLVFRGTDPDVAVSVPLDGGRTRKLSLGWLRAHIASTEPGMKIVYVTDCSPVYGNFRRILQLAQNVHLLAIEAMFAHRDLDRARQRNHLTAWQAGRLARMAGVGRLKVFHHSPRYQRCPEELEQEAWAAFRGAAAPRQKPDLSE</sequence>
<reference evidence="1 2" key="1">
    <citation type="journal article" date="2017" name="Genome Announc.">
        <title>Complete Genome Sequences of Two Acetylene-Fermenting Pelobacter acetylenicus Strains.</title>
        <authorList>
            <person name="Sutton J.M."/>
            <person name="Baesman S.M."/>
            <person name="Fierst J.L."/>
            <person name="Poret-Peterson A.T."/>
            <person name="Oremland R.S."/>
            <person name="Dunlap D.S."/>
            <person name="Akob D.M."/>
        </authorList>
    </citation>
    <scope>NUCLEOTIDE SEQUENCE [LARGE SCALE GENOMIC DNA]</scope>
    <source>
        <strain evidence="1 2">DSM 3247</strain>
    </source>
</reference>
<dbReference type="EMBL" id="CP015518">
    <property type="protein sequence ID" value="APG24671.1"/>
    <property type="molecule type" value="Genomic_DNA"/>
</dbReference>
<dbReference type="Gene3D" id="3.60.15.10">
    <property type="entry name" value="Ribonuclease Z/Hydroxyacylglutathione hydrolase-like"/>
    <property type="match status" value="1"/>
</dbReference>
<dbReference type="STRING" id="29542.A6070_00170"/>
<dbReference type="Proteomes" id="UP000182264">
    <property type="component" value="Chromosome"/>
</dbReference>
<evidence type="ECO:0000313" key="2">
    <source>
        <dbReference type="Proteomes" id="UP000182264"/>
    </source>
</evidence>
<accession>A0A1L3GFF0</accession>
<dbReference type="PANTHER" id="PTHR46018:SF7">
    <property type="entry name" value="RIBONUCLEASE Z"/>
    <property type="match status" value="1"/>
</dbReference>
<dbReference type="InterPro" id="IPR036866">
    <property type="entry name" value="RibonucZ/Hydroxyglut_hydro"/>
</dbReference>
<dbReference type="RefSeq" id="WP_072286513.1">
    <property type="nucleotide sequence ID" value="NZ_CP015518.1"/>
</dbReference>
<keyword evidence="2" id="KW-1185">Reference proteome</keyword>
<dbReference type="GO" id="GO:0042781">
    <property type="term" value="F:3'-tRNA processing endoribonuclease activity"/>
    <property type="evidence" value="ECO:0007669"/>
    <property type="project" value="TreeGrafter"/>
</dbReference>
<proteinExistence type="predicted"/>
<name>A0A1L3GFF0_SYNAC</name>
<dbReference type="PANTHER" id="PTHR46018">
    <property type="entry name" value="ZINC PHOSPHODIESTERASE ELAC PROTEIN 1"/>
    <property type="match status" value="1"/>
</dbReference>